<keyword evidence="5 8" id="KW-0143">Chaperone</keyword>
<protein>
    <recommendedName>
        <fullName evidence="7 8">Chaperone protein DnaJ</fullName>
    </recommendedName>
</protein>
<comment type="caution">
    <text evidence="12">The sequence shown here is derived from an EMBL/GenBank/DDBJ whole genome shotgun (WGS) entry which is preliminary data.</text>
</comment>
<dbReference type="InterPro" id="IPR001305">
    <property type="entry name" value="HSP_DnaJ_Cys-rich_dom"/>
</dbReference>
<evidence type="ECO:0000256" key="4">
    <source>
        <dbReference type="ARBA" id="ARBA00022833"/>
    </source>
</evidence>
<feature type="domain" description="J" evidence="10">
    <location>
        <begin position="7"/>
        <end position="69"/>
    </location>
</feature>
<evidence type="ECO:0000256" key="6">
    <source>
        <dbReference type="ARBA" id="ARBA00061004"/>
    </source>
</evidence>
<dbReference type="PROSITE" id="PS50076">
    <property type="entry name" value="DNAJ_2"/>
    <property type="match status" value="1"/>
</dbReference>
<dbReference type="InterPro" id="IPR008971">
    <property type="entry name" value="HSP40/DnaJ_pept-bd"/>
</dbReference>
<dbReference type="GO" id="GO:0031072">
    <property type="term" value="F:heat shock protein binding"/>
    <property type="evidence" value="ECO:0007669"/>
    <property type="project" value="InterPro"/>
</dbReference>
<evidence type="ECO:0000313" key="13">
    <source>
        <dbReference type="Proteomes" id="UP000724148"/>
    </source>
</evidence>
<dbReference type="FunFam" id="2.60.260.20:FF:000005">
    <property type="entry name" value="Chaperone protein dnaJ 1, mitochondrial"/>
    <property type="match status" value="1"/>
</dbReference>
<dbReference type="EMBL" id="JACOZA010000085">
    <property type="protein sequence ID" value="MBI2097193.1"/>
    <property type="molecule type" value="Genomic_DNA"/>
</dbReference>
<feature type="binding site" evidence="8">
    <location>
        <position position="217"/>
    </location>
    <ligand>
        <name>Zn(2+)</name>
        <dbReference type="ChEBI" id="CHEBI:29105"/>
        <label>1</label>
    </ligand>
</feature>
<dbReference type="SUPFAM" id="SSF49493">
    <property type="entry name" value="HSP40/DnaJ peptide-binding domain"/>
    <property type="match status" value="2"/>
</dbReference>
<evidence type="ECO:0000256" key="9">
    <source>
        <dbReference type="PROSITE-ProRule" id="PRU00546"/>
    </source>
</evidence>
<dbReference type="Pfam" id="PF00684">
    <property type="entry name" value="DnaJ_CXXCXGXG"/>
    <property type="match status" value="1"/>
</dbReference>
<dbReference type="PROSITE" id="PS51188">
    <property type="entry name" value="ZF_CR"/>
    <property type="match status" value="1"/>
</dbReference>
<dbReference type="FunFam" id="2.10.230.10:FF:000002">
    <property type="entry name" value="Molecular chaperone DnaJ"/>
    <property type="match status" value="1"/>
</dbReference>
<accession>A0A931WP00</accession>
<feature type="binding site" evidence="8">
    <location>
        <position position="180"/>
    </location>
    <ligand>
        <name>Zn(2+)</name>
        <dbReference type="ChEBI" id="CHEBI:29105"/>
        <label>2</label>
    </ligand>
</feature>
<comment type="domain">
    <text evidence="8">The J domain is necessary and sufficient to stimulate DnaK ATPase activity. Zinc center 1 plays an important role in the autonomous, DnaK-independent chaperone activity of DnaJ. Zinc center 2 is essential for interaction with DnaK and for DnaJ activity.</text>
</comment>
<feature type="binding site" evidence="8">
    <location>
        <position position="220"/>
    </location>
    <ligand>
        <name>Zn(2+)</name>
        <dbReference type="ChEBI" id="CHEBI:29105"/>
        <label>1</label>
    </ligand>
</feature>
<evidence type="ECO:0000259" key="11">
    <source>
        <dbReference type="PROSITE" id="PS51188"/>
    </source>
</evidence>
<feature type="repeat" description="CXXCXGXG motif" evidence="8">
    <location>
        <begin position="203"/>
        <end position="210"/>
    </location>
</feature>
<dbReference type="SUPFAM" id="SSF46565">
    <property type="entry name" value="Chaperone J-domain"/>
    <property type="match status" value="1"/>
</dbReference>
<keyword evidence="8" id="KW-0346">Stress response</keyword>
<sequence length="369" mass="40952">MQKGHKDYYEVLGVPRNAAPDEIKKAYRRLAHQYHPDKGGGNEPKFKEVNEAYQVLGDEKKRKRYDQFGNTFAEGAGFEGFQWGDIWEKSRGGGLNFDFGSEADSSFDINDIFSGIFGFQDERRSKKRRGKDIAVELAVPFEKSILGGKETIQLKRIVRCEHCNGTGGEASSKFETCGECNGSGNIQRTIRTFLGSMTRVETCSHCKGRGKIPTKICSLCNGQGIIEREETIELVINKGIKSEDTLQLSGKGDTNAEGGAPGDLYVRIKVLPHKVFRRQGDSLLMRLPIKISQAILGDTVSVDTLEGRINLKIPEGTQSGDILRVRGKGVPEARGYAHGDLLVEILVDIPRKVPKHLRDLIEKLKEEGI</sequence>
<reference evidence="12" key="1">
    <citation type="submission" date="2020-07" db="EMBL/GenBank/DDBJ databases">
        <title>Huge and variable diversity of episymbiotic CPR bacteria and DPANN archaea in groundwater ecosystems.</title>
        <authorList>
            <person name="He C.Y."/>
            <person name="Keren R."/>
            <person name="Whittaker M."/>
            <person name="Farag I.F."/>
            <person name="Doudna J."/>
            <person name="Cate J.H.D."/>
            <person name="Banfield J.F."/>
        </authorList>
    </citation>
    <scope>NUCLEOTIDE SEQUENCE</scope>
    <source>
        <strain evidence="12">NC_groundwater_193_Ag_S-0.1um_51_7</strain>
    </source>
</reference>
<dbReference type="GO" id="GO:0008270">
    <property type="term" value="F:zinc ion binding"/>
    <property type="evidence" value="ECO:0007669"/>
    <property type="project" value="UniProtKB-UniRule"/>
</dbReference>
<dbReference type="HAMAP" id="MF_01152">
    <property type="entry name" value="DnaJ"/>
    <property type="match status" value="1"/>
</dbReference>
<comment type="similarity">
    <text evidence="6 8">Belongs to the DnaJ family.</text>
</comment>
<dbReference type="InterPro" id="IPR018253">
    <property type="entry name" value="DnaJ_domain_CS"/>
</dbReference>
<feature type="binding site" evidence="8">
    <location>
        <position position="160"/>
    </location>
    <ligand>
        <name>Zn(2+)</name>
        <dbReference type="ChEBI" id="CHEBI:29105"/>
        <label>1</label>
    </ligand>
</feature>
<dbReference type="AlphaFoldDB" id="A0A931WP00"/>
<evidence type="ECO:0000259" key="10">
    <source>
        <dbReference type="PROSITE" id="PS50076"/>
    </source>
</evidence>
<dbReference type="NCBIfam" id="NF008035">
    <property type="entry name" value="PRK10767.1"/>
    <property type="match status" value="1"/>
</dbReference>
<comment type="subunit">
    <text evidence="8">Homodimer.</text>
</comment>
<dbReference type="PANTHER" id="PTHR43096:SF10">
    <property type="entry name" value="CHAPERONE PROTEIN DNAJ A6, CHLOROPLASTIC"/>
    <property type="match status" value="1"/>
</dbReference>
<dbReference type="PRINTS" id="PR00625">
    <property type="entry name" value="JDOMAIN"/>
</dbReference>
<dbReference type="PANTHER" id="PTHR43096">
    <property type="entry name" value="DNAJ HOMOLOG 1, MITOCHONDRIAL-RELATED"/>
    <property type="match status" value="1"/>
</dbReference>
<dbReference type="CDD" id="cd10719">
    <property type="entry name" value="DnaJ_zf"/>
    <property type="match status" value="1"/>
</dbReference>
<dbReference type="InterPro" id="IPR001623">
    <property type="entry name" value="DnaJ_domain"/>
</dbReference>
<dbReference type="Pfam" id="PF01556">
    <property type="entry name" value="DnaJ_C"/>
    <property type="match status" value="1"/>
</dbReference>
<dbReference type="Gene3D" id="2.60.260.20">
    <property type="entry name" value="Urease metallochaperone UreE, N-terminal domain"/>
    <property type="match status" value="2"/>
</dbReference>
<dbReference type="SUPFAM" id="SSF57938">
    <property type="entry name" value="DnaJ/Hsp40 cysteine-rich domain"/>
    <property type="match status" value="1"/>
</dbReference>
<keyword evidence="1 8" id="KW-0479">Metal-binding</keyword>
<dbReference type="GO" id="GO:0042026">
    <property type="term" value="P:protein refolding"/>
    <property type="evidence" value="ECO:0007669"/>
    <property type="project" value="TreeGrafter"/>
</dbReference>
<evidence type="ECO:0000313" key="12">
    <source>
        <dbReference type="EMBL" id="MBI2097193.1"/>
    </source>
</evidence>
<dbReference type="CDD" id="cd10747">
    <property type="entry name" value="DnaJ_C"/>
    <property type="match status" value="1"/>
</dbReference>
<evidence type="ECO:0000256" key="1">
    <source>
        <dbReference type="ARBA" id="ARBA00022723"/>
    </source>
</evidence>
<comment type="subcellular location">
    <subcellularLocation>
        <location evidence="8">Cytoplasm</location>
    </subcellularLocation>
</comment>
<keyword evidence="8" id="KW-0235">DNA replication</keyword>
<feature type="domain" description="CR-type" evidence="11">
    <location>
        <begin position="147"/>
        <end position="229"/>
    </location>
</feature>
<comment type="function">
    <text evidence="8">Participates actively in the response to hyperosmotic and heat shock by preventing the aggregation of stress-denatured proteins and by disaggregating proteins, also in an autonomous, DnaK-independent fashion. Unfolded proteins bind initially to DnaJ; upon interaction with the DnaJ-bound protein, DnaK hydrolyzes its bound ATP, resulting in the formation of a stable complex. GrpE releases ADP from DnaK; ATP binding to DnaK triggers the release of the substrate protein, thus completing the reaction cycle. Several rounds of ATP-dependent interactions between DnaJ, DnaK and GrpE are required for fully efficient folding. Also involved, together with DnaK and GrpE, in the DNA replication of plasmids through activation of initiation proteins.</text>
</comment>
<dbReference type="GO" id="GO:0051082">
    <property type="term" value="F:unfolded protein binding"/>
    <property type="evidence" value="ECO:0007669"/>
    <property type="project" value="UniProtKB-UniRule"/>
</dbReference>
<organism evidence="12 13">
    <name type="scientific">Candidatus Sungiibacteriota bacterium</name>
    <dbReference type="NCBI Taxonomy" id="2750080"/>
    <lineage>
        <taxon>Bacteria</taxon>
        <taxon>Candidatus Sungiibacteriota</taxon>
    </lineage>
</organism>
<keyword evidence="3 8" id="KW-0863">Zinc-finger</keyword>
<feature type="binding site" evidence="8">
    <location>
        <position position="177"/>
    </location>
    <ligand>
        <name>Zn(2+)</name>
        <dbReference type="ChEBI" id="CHEBI:29105"/>
        <label>2</label>
    </ligand>
</feature>
<evidence type="ECO:0000256" key="2">
    <source>
        <dbReference type="ARBA" id="ARBA00022737"/>
    </source>
</evidence>
<dbReference type="InterPro" id="IPR036410">
    <property type="entry name" value="HSP_DnaJ_Cys-rich_dom_sf"/>
</dbReference>
<dbReference type="PROSITE" id="PS00636">
    <property type="entry name" value="DNAJ_1"/>
    <property type="match status" value="1"/>
</dbReference>
<dbReference type="GO" id="GO:0006260">
    <property type="term" value="P:DNA replication"/>
    <property type="evidence" value="ECO:0007669"/>
    <property type="project" value="UniProtKB-KW"/>
</dbReference>
<dbReference type="GO" id="GO:0005737">
    <property type="term" value="C:cytoplasm"/>
    <property type="evidence" value="ECO:0007669"/>
    <property type="project" value="UniProtKB-SubCell"/>
</dbReference>
<dbReference type="InterPro" id="IPR012724">
    <property type="entry name" value="DnaJ"/>
</dbReference>
<name>A0A931WP00_9BACT</name>
<evidence type="ECO:0000256" key="7">
    <source>
        <dbReference type="ARBA" id="ARBA00067609"/>
    </source>
</evidence>
<feature type="binding site" evidence="8">
    <location>
        <position position="203"/>
    </location>
    <ligand>
        <name>Zn(2+)</name>
        <dbReference type="ChEBI" id="CHEBI:29105"/>
        <label>2</label>
    </ligand>
</feature>
<dbReference type="GO" id="GO:0005524">
    <property type="term" value="F:ATP binding"/>
    <property type="evidence" value="ECO:0007669"/>
    <property type="project" value="InterPro"/>
</dbReference>
<evidence type="ECO:0000256" key="8">
    <source>
        <dbReference type="HAMAP-Rule" id="MF_01152"/>
    </source>
</evidence>
<dbReference type="NCBIfam" id="TIGR02349">
    <property type="entry name" value="DnaJ_bact"/>
    <property type="match status" value="1"/>
</dbReference>
<feature type="zinc finger region" description="CR-type" evidence="9">
    <location>
        <begin position="147"/>
        <end position="229"/>
    </location>
</feature>
<feature type="repeat" description="CXXCXGXG motif" evidence="8">
    <location>
        <begin position="217"/>
        <end position="224"/>
    </location>
</feature>
<dbReference type="GO" id="GO:0009408">
    <property type="term" value="P:response to heat"/>
    <property type="evidence" value="ECO:0007669"/>
    <property type="project" value="InterPro"/>
</dbReference>
<dbReference type="SMART" id="SM00271">
    <property type="entry name" value="DnaJ"/>
    <property type="match status" value="1"/>
</dbReference>
<keyword evidence="4 8" id="KW-0862">Zinc</keyword>
<dbReference type="Proteomes" id="UP000724148">
    <property type="component" value="Unassembled WGS sequence"/>
</dbReference>
<proteinExistence type="inferred from homology"/>
<feature type="repeat" description="CXXCXGXG motif" evidence="8">
    <location>
        <begin position="177"/>
        <end position="184"/>
    </location>
</feature>
<keyword evidence="2 8" id="KW-0677">Repeat</keyword>
<feature type="binding site" evidence="8">
    <location>
        <position position="206"/>
    </location>
    <ligand>
        <name>Zn(2+)</name>
        <dbReference type="ChEBI" id="CHEBI:29105"/>
        <label>2</label>
    </ligand>
</feature>
<feature type="binding site" evidence="8">
    <location>
        <position position="163"/>
    </location>
    <ligand>
        <name>Zn(2+)</name>
        <dbReference type="ChEBI" id="CHEBI:29105"/>
        <label>1</label>
    </ligand>
</feature>
<gene>
    <name evidence="8 12" type="primary">dnaJ</name>
    <name evidence="12" type="ORF">HYT40_03565</name>
</gene>
<keyword evidence="8" id="KW-0963">Cytoplasm</keyword>
<dbReference type="CDD" id="cd06257">
    <property type="entry name" value="DnaJ"/>
    <property type="match status" value="1"/>
</dbReference>
<dbReference type="Gene3D" id="2.10.230.10">
    <property type="entry name" value="Heat shock protein DnaJ, cysteine-rich domain"/>
    <property type="match status" value="1"/>
</dbReference>
<feature type="repeat" description="CXXCXGXG motif" evidence="8">
    <location>
        <begin position="160"/>
        <end position="167"/>
    </location>
</feature>
<comment type="cofactor">
    <cofactor evidence="8">
        <name>Zn(2+)</name>
        <dbReference type="ChEBI" id="CHEBI:29105"/>
    </cofactor>
    <text evidence="8">Binds 2 Zn(2+) ions per monomer.</text>
</comment>
<dbReference type="InterPro" id="IPR036869">
    <property type="entry name" value="J_dom_sf"/>
</dbReference>
<dbReference type="Gene3D" id="1.10.287.110">
    <property type="entry name" value="DnaJ domain"/>
    <property type="match status" value="1"/>
</dbReference>
<dbReference type="Pfam" id="PF00226">
    <property type="entry name" value="DnaJ"/>
    <property type="match status" value="1"/>
</dbReference>
<dbReference type="InterPro" id="IPR002939">
    <property type="entry name" value="DnaJ_C"/>
</dbReference>
<evidence type="ECO:0000256" key="5">
    <source>
        <dbReference type="ARBA" id="ARBA00023186"/>
    </source>
</evidence>
<evidence type="ECO:0000256" key="3">
    <source>
        <dbReference type="ARBA" id="ARBA00022771"/>
    </source>
</evidence>